<evidence type="ECO:0000256" key="8">
    <source>
        <dbReference type="ARBA" id="ARBA00023002"/>
    </source>
</evidence>
<keyword evidence="6 11" id="KW-0566">Pantothenate biosynthesis</keyword>
<evidence type="ECO:0000256" key="1">
    <source>
        <dbReference type="ARBA" id="ARBA00002919"/>
    </source>
</evidence>
<dbReference type="InterPro" id="IPR013752">
    <property type="entry name" value="KPA_reductase"/>
</dbReference>
<organism evidence="14 15">
    <name type="scientific">Boudabousia liubingyangii</name>
    <dbReference type="NCBI Taxonomy" id="1921764"/>
    <lineage>
        <taxon>Bacteria</taxon>
        <taxon>Bacillati</taxon>
        <taxon>Actinomycetota</taxon>
        <taxon>Actinomycetes</taxon>
        <taxon>Actinomycetales</taxon>
        <taxon>Actinomycetaceae</taxon>
        <taxon>Boudabousia</taxon>
    </lineage>
</organism>
<feature type="domain" description="Ketopantoate reductase C-terminal" evidence="13">
    <location>
        <begin position="177"/>
        <end position="304"/>
    </location>
</feature>
<dbReference type="Pfam" id="PF02558">
    <property type="entry name" value="ApbA"/>
    <property type="match status" value="1"/>
</dbReference>
<accession>A0A1Q5PPZ7</accession>
<feature type="domain" description="Ketopantoate reductase N-terminal" evidence="12">
    <location>
        <begin position="3"/>
        <end position="149"/>
    </location>
</feature>
<dbReference type="AlphaFoldDB" id="A0A1Q5PPZ7"/>
<dbReference type="RefSeq" id="WP_073708580.1">
    <property type="nucleotide sequence ID" value="NZ_MQSV01000001.1"/>
</dbReference>
<comment type="catalytic activity">
    <reaction evidence="10 11">
        <text>(R)-pantoate + NADP(+) = 2-dehydropantoate + NADPH + H(+)</text>
        <dbReference type="Rhea" id="RHEA:16233"/>
        <dbReference type="ChEBI" id="CHEBI:11561"/>
        <dbReference type="ChEBI" id="CHEBI:15378"/>
        <dbReference type="ChEBI" id="CHEBI:15980"/>
        <dbReference type="ChEBI" id="CHEBI:57783"/>
        <dbReference type="ChEBI" id="CHEBI:58349"/>
        <dbReference type="EC" id="1.1.1.169"/>
    </reaction>
</comment>
<evidence type="ECO:0000256" key="9">
    <source>
        <dbReference type="ARBA" id="ARBA00032024"/>
    </source>
</evidence>
<proteinExistence type="inferred from homology"/>
<dbReference type="GO" id="GO:0008677">
    <property type="term" value="F:2-dehydropantoate 2-reductase activity"/>
    <property type="evidence" value="ECO:0007669"/>
    <property type="project" value="UniProtKB-EC"/>
</dbReference>
<evidence type="ECO:0000256" key="10">
    <source>
        <dbReference type="ARBA" id="ARBA00048793"/>
    </source>
</evidence>
<dbReference type="GO" id="GO:0050661">
    <property type="term" value="F:NADP binding"/>
    <property type="evidence" value="ECO:0007669"/>
    <property type="project" value="TreeGrafter"/>
</dbReference>
<dbReference type="Pfam" id="PF08546">
    <property type="entry name" value="ApbA_C"/>
    <property type="match status" value="1"/>
</dbReference>
<keyword evidence="7 11" id="KW-0521">NADP</keyword>
<dbReference type="InterPro" id="IPR008927">
    <property type="entry name" value="6-PGluconate_DH-like_C_sf"/>
</dbReference>
<dbReference type="GO" id="GO:0005737">
    <property type="term" value="C:cytoplasm"/>
    <property type="evidence" value="ECO:0007669"/>
    <property type="project" value="TreeGrafter"/>
</dbReference>
<evidence type="ECO:0000256" key="6">
    <source>
        <dbReference type="ARBA" id="ARBA00022655"/>
    </source>
</evidence>
<dbReference type="GO" id="GO:0015940">
    <property type="term" value="P:pantothenate biosynthetic process"/>
    <property type="evidence" value="ECO:0007669"/>
    <property type="project" value="UniProtKB-UniPathway"/>
</dbReference>
<evidence type="ECO:0000259" key="12">
    <source>
        <dbReference type="Pfam" id="PF02558"/>
    </source>
</evidence>
<evidence type="ECO:0000256" key="3">
    <source>
        <dbReference type="ARBA" id="ARBA00007870"/>
    </source>
</evidence>
<evidence type="ECO:0000256" key="4">
    <source>
        <dbReference type="ARBA" id="ARBA00013014"/>
    </source>
</evidence>
<gene>
    <name evidence="14" type="ORF">BSR29_01690</name>
</gene>
<evidence type="ECO:0000256" key="2">
    <source>
        <dbReference type="ARBA" id="ARBA00004994"/>
    </source>
</evidence>
<dbReference type="STRING" id="1921764.BSR28_00760"/>
<evidence type="ECO:0000313" key="15">
    <source>
        <dbReference type="Proteomes" id="UP000186785"/>
    </source>
</evidence>
<comment type="function">
    <text evidence="1 11">Catalyzes the NADPH-dependent reduction of ketopantoate into pantoic acid.</text>
</comment>
<protein>
    <recommendedName>
        <fullName evidence="5 11">2-dehydropantoate 2-reductase</fullName>
        <ecNumber evidence="4 11">1.1.1.169</ecNumber>
    </recommendedName>
    <alternativeName>
        <fullName evidence="9 11">Ketopantoate reductase</fullName>
    </alternativeName>
</protein>
<dbReference type="PANTHER" id="PTHR43765">
    <property type="entry name" value="2-DEHYDROPANTOATE 2-REDUCTASE-RELATED"/>
    <property type="match status" value="1"/>
</dbReference>
<evidence type="ECO:0000259" key="13">
    <source>
        <dbReference type="Pfam" id="PF08546"/>
    </source>
</evidence>
<keyword evidence="8 11" id="KW-0560">Oxidoreductase</keyword>
<comment type="similarity">
    <text evidence="3 11">Belongs to the ketopantoate reductase family.</text>
</comment>
<name>A0A1Q5PPZ7_9ACTO</name>
<keyword evidence="15" id="KW-1185">Reference proteome</keyword>
<dbReference type="NCBIfam" id="TIGR00745">
    <property type="entry name" value="apbA_panE"/>
    <property type="match status" value="1"/>
</dbReference>
<evidence type="ECO:0000256" key="11">
    <source>
        <dbReference type="RuleBase" id="RU362068"/>
    </source>
</evidence>
<evidence type="ECO:0000256" key="7">
    <source>
        <dbReference type="ARBA" id="ARBA00022857"/>
    </source>
</evidence>
<dbReference type="InterPro" id="IPR013328">
    <property type="entry name" value="6PGD_dom2"/>
</dbReference>
<dbReference type="UniPathway" id="UPA00028">
    <property type="reaction ID" value="UER00004"/>
</dbReference>
<comment type="caution">
    <text evidence="14">The sequence shown here is derived from an EMBL/GenBank/DDBJ whole genome shotgun (WGS) entry which is preliminary data.</text>
</comment>
<dbReference type="OrthoDB" id="9796561at2"/>
<sequence>MKIAIAGAGAMGSRFGYQLKKAGQDVTLIDPWTDHVEAIREHGLQVDYDGQLDSVEIPILYPQEVTESYDLVVCFTKALGLDAMLANIKPALGEHTRVLCLLNGLGHEKTVEKYVPAENFLIGNTIWTAGLDGPGKAHLYGSGSLALQNVVPGHEEQAKEVAELLDQAGLNATFDPNVRYSIYRKAALNGCVNGVCALLDCNLGSFGSTDSAPVIIREVVSEFAAVAAQEGIILDQPEVVSYVESIFSPDSIGEHFPSLHQDLVQKGRLTEIDFINGAIARQAVEYGFRAPYCELITLLVHSKEQILGAK</sequence>
<evidence type="ECO:0000256" key="5">
    <source>
        <dbReference type="ARBA" id="ARBA00019465"/>
    </source>
</evidence>
<dbReference type="InterPro" id="IPR013332">
    <property type="entry name" value="KPR_N"/>
</dbReference>
<dbReference type="Gene3D" id="3.40.50.720">
    <property type="entry name" value="NAD(P)-binding Rossmann-like Domain"/>
    <property type="match status" value="1"/>
</dbReference>
<reference evidence="14 15" key="1">
    <citation type="submission" date="2016-11" db="EMBL/GenBank/DDBJ databases">
        <title>Actinomyces gypaetusis sp. nov. isolated from the vulture Gypaetus barbatus in Qinghai Tibet Plateau China.</title>
        <authorList>
            <person name="Meng X."/>
        </authorList>
    </citation>
    <scope>NUCLEOTIDE SEQUENCE [LARGE SCALE GENOMIC DNA]</scope>
    <source>
        <strain evidence="14 15">VUL4_2</strain>
    </source>
</reference>
<dbReference type="PANTHER" id="PTHR43765:SF2">
    <property type="entry name" value="2-DEHYDROPANTOATE 2-REDUCTASE"/>
    <property type="match status" value="1"/>
</dbReference>
<comment type="pathway">
    <text evidence="2 11">Cofactor biosynthesis; (R)-pantothenate biosynthesis; (R)-pantoate from 3-methyl-2-oxobutanoate: step 2/2.</text>
</comment>
<dbReference type="EMBL" id="MQSV01000001">
    <property type="protein sequence ID" value="OKL49688.1"/>
    <property type="molecule type" value="Genomic_DNA"/>
</dbReference>
<dbReference type="SUPFAM" id="SSF48179">
    <property type="entry name" value="6-phosphogluconate dehydrogenase C-terminal domain-like"/>
    <property type="match status" value="1"/>
</dbReference>
<dbReference type="Proteomes" id="UP000186785">
    <property type="component" value="Unassembled WGS sequence"/>
</dbReference>
<dbReference type="EC" id="1.1.1.169" evidence="4 11"/>
<dbReference type="InterPro" id="IPR003710">
    <property type="entry name" value="ApbA"/>
</dbReference>
<dbReference type="InterPro" id="IPR036291">
    <property type="entry name" value="NAD(P)-bd_dom_sf"/>
</dbReference>
<dbReference type="Gene3D" id="1.10.1040.10">
    <property type="entry name" value="N-(1-d-carboxylethyl)-l-norvaline Dehydrogenase, domain 2"/>
    <property type="match status" value="1"/>
</dbReference>
<dbReference type="InterPro" id="IPR050838">
    <property type="entry name" value="Ketopantoate_reductase"/>
</dbReference>
<dbReference type="SUPFAM" id="SSF51735">
    <property type="entry name" value="NAD(P)-binding Rossmann-fold domains"/>
    <property type="match status" value="1"/>
</dbReference>
<evidence type="ECO:0000313" key="14">
    <source>
        <dbReference type="EMBL" id="OKL49688.1"/>
    </source>
</evidence>
<dbReference type="NCBIfam" id="NF005088">
    <property type="entry name" value="PRK06522.1-2"/>
    <property type="match status" value="1"/>
</dbReference>